<sequence length="51" mass="5478">VLNTPNKAHINLQMAWNPPTAPCLKLNVDGSSFGNPGRAGFGCLIRNDIDE</sequence>
<reference evidence="1 2" key="1">
    <citation type="journal article" date="2018" name="Front. Plant Sci.">
        <title>Red Clover (Trifolium pratense) and Zigzag Clover (T. medium) - A Picture of Genomic Similarities and Differences.</title>
        <authorList>
            <person name="Dluhosova J."/>
            <person name="Istvanek J."/>
            <person name="Nedelnik J."/>
            <person name="Repkova J."/>
        </authorList>
    </citation>
    <scope>NUCLEOTIDE SEQUENCE [LARGE SCALE GENOMIC DNA]</scope>
    <source>
        <strain evidence="2">cv. 10/8</strain>
        <tissue evidence="1">Leaf</tissue>
    </source>
</reference>
<name>A0A392RIY8_9FABA</name>
<feature type="non-terminal residue" evidence="1">
    <location>
        <position position="1"/>
    </location>
</feature>
<accession>A0A392RIY8</accession>
<evidence type="ECO:0000313" key="1">
    <source>
        <dbReference type="EMBL" id="MCI36209.1"/>
    </source>
</evidence>
<proteinExistence type="predicted"/>
<evidence type="ECO:0000313" key="2">
    <source>
        <dbReference type="Proteomes" id="UP000265520"/>
    </source>
</evidence>
<organism evidence="1 2">
    <name type="scientific">Trifolium medium</name>
    <dbReference type="NCBI Taxonomy" id="97028"/>
    <lineage>
        <taxon>Eukaryota</taxon>
        <taxon>Viridiplantae</taxon>
        <taxon>Streptophyta</taxon>
        <taxon>Embryophyta</taxon>
        <taxon>Tracheophyta</taxon>
        <taxon>Spermatophyta</taxon>
        <taxon>Magnoliopsida</taxon>
        <taxon>eudicotyledons</taxon>
        <taxon>Gunneridae</taxon>
        <taxon>Pentapetalae</taxon>
        <taxon>rosids</taxon>
        <taxon>fabids</taxon>
        <taxon>Fabales</taxon>
        <taxon>Fabaceae</taxon>
        <taxon>Papilionoideae</taxon>
        <taxon>50 kb inversion clade</taxon>
        <taxon>NPAAA clade</taxon>
        <taxon>Hologalegina</taxon>
        <taxon>IRL clade</taxon>
        <taxon>Trifolieae</taxon>
        <taxon>Trifolium</taxon>
    </lineage>
</organism>
<keyword evidence="2" id="KW-1185">Reference proteome</keyword>
<dbReference type="AlphaFoldDB" id="A0A392RIY8"/>
<protein>
    <submittedName>
        <fullName evidence="1">Ribonuclease H</fullName>
    </submittedName>
</protein>
<dbReference type="EMBL" id="LXQA010231604">
    <property type="protein sequence ID" value="MCI36209.1"/>
    <property type="molecule type" value="Genomic_DNA"/>
</dbReference>
<dbReference type="Proteomes" id="UP000265520">
    <property type="component" value="Unassembled WGS sequence"/>
</dbReference>
<comment type="caution">
    <text evidence="1">The sequence shown here is derived from an EMBL/GenBank/DDBJ whole genome shotgun (WGS) entry which is preliminary data.</text>
</comment>